<comment type="caution">
    <text evidence="2">The sequence shown here is derived from an EMBL/GenBank/DDBJ whole genome shotgun (WGS) entry which is preliminary data.</text>
</comment>
<proteinExistence type="predicted"/>
<dbReference type="Proteomes" id="UP000634136">
    <property type="component" value="Unassembled WGS sequence"/>
</dbReference>
<gene>
    <name evidence="2" type="ORF">G2W53_017087</name>
</gene>
<dbReference type="OrthoDB" id="1869053at2759"/>
<feature type="compositionally biased region" description="Pro residues" evidence="1">
    <location>
        <begin position="1"/>
        <end position="10"/>
    </location>
</feature>
<dbReference type="PANTHER" id="PTHR36032">
    <property type="entry name" value="PHOSPHOPANTOTHENATE--CYSTEINE LIGASE 2"/>
    <property type="match status" value="1"/>
</dbReference>
<dbReference type="EMBL" id="JAAIUW010000006">
    <property type="protein sequence ID" value="KAF7825923.1"/>
    <property type="molecule type" value="Genomic_DNA"/>
</dbReference>
<dbReference type="PANTHER" id="PTHR36032:SF1">
    <property type="entry name" value="PHOSPHOPANTOTHENATE--CYSTEINE LIGASE 2"/>
    <property type="match status" value="1"/>
</dbReference>
<organism evidence="2 3">
    <name type="scientific">Senna tora</name>
    <dbReference type="NCBI Taxonomy" id="362788"/>
    <lineage>
        <taxon>Eukaryota</taxon>
        <taxon>Viridiplantae</taxon>
        <taxon>Streptophyta</taxon>
        <taxon>Embryophyta</taxon>
        <taxon>Tracheophyta</taxon>
        <taxon>Spermatophyta</taxon>
        <taxon>Magnoliopsida</taxon>
        <taxon>eudicotyledons</taxon>
        <taxon>Gunneridae</taxon>
        <taxon>Pentapetalae</taxon>
        <taxon>rosids</taxon>
        <taxon>fabids</taxon>
        <taxon>Fabales</taxon>
        <taxon>Fabaceae</taxon>
        <taxon>Caesalpinioideae</taxon>
        <taxon>Cassia clade</taxon>
        <taxon>Senna</taxon>
    </lineage>
</organism>
<reference evidence="2" key="1">
    <citation type="submission" date="2020-09" db="EMBL/GenBank/DDBJ databases">
        <title>Genome-Enabled Discovery of Anthraquinone Biosynthesis in Senna tora.</title>
        <authorList>
            <person name="Kang S.-H."/>
            <person name="Pandey R.P."/>
            <person name="Lee C.-M."/>
            <person name="Sim J.-S."/>
            <person name="Jeong J.-T."/>
            <person name="Choi B.-S."/>
            <person name="Jung M."/>
            <person name="Ginzburg D."/>
            <person name="Zhao K."/>
            <person name="Won S.Y."/>
            <person name="Oh T.-J."/>
            <person name="Yu Y."/>
            <person name="Kim N.-H."/>
            <person name="Lee O.R."/>
            <person name="Lee T.-H."/>
            <person name="Bashyal P."/>
            <person name="Kim T.-S."/>
            <person name="Lee W.-H."/>
            <person name="Kawkins C."/>
            <person name="Kim C.-K."/>
            <person name="Kim J.S."/>
            <person name="Ahn B.O."/>
            <person name="Rhee S.Y."/>
            <person name="Sohng J.K."/>
        </authorList>
    </citation>
    <scope>NUCLEOTIDE SEQUENCE</scope>
    <source>
        <tissue evidence="2">Leaf</tissue>
    </source>
</reference>
<dbReference type="AlphaFoldDB" id="A0A834TPB2"/>
<evidence type="ECO:0000313" key="3">
    <source>
        <dbReference type="Proteomes" id="UP000634136"/>
    </source>
</evidence>
<feature type="region of interest" description="Disordered" evidence="1">
    <location>
        <begin position="1"/>
        <end position="73"/>
    </location>
</feature>
<accession>A0A834TPB2</accession>
<sequence>MLENPPPPLQSPSTDSSASAPVKRYAPPNQRNRSNNRRKSADRLDRANSLGNDLEKNQHAFSRSFPVTDHGDAGSSNLNQNHYSGFIALDGCSHSVASQLLNDRWTAAMSSYNNLKDSSEKPVMYSGVAAAWTQLRPPHQFDFLGELGRQMHITNSGF</sequence>
<protein>
    <submittedName>
        <fullName evidence="2">Uncharacterized protein</fullName>
    </submittedName>
</protein>
<evidence type="ECO:0000313" key="2">
    <source>
        <dbReference type="EMBL" id="KAF7825923.1"/>
    </source>
</evidence>
<evidence type="ECO:0000256" key="1">
    <source>
        <dbReference type="SAM" id="MobiDB-lite"/>
    </source>
</evidence>
<name>A0A834TPB2_9FABA</name>
<keyword evidence="3" id="KW-1185">Reference proteome</keyword>